<dbReference type="InterPro" id="IPR013149">
    <property type="entry name" value="ADH-like_C"/>
</dbReference>
<dbReference type="SUPFAM" id="SSF51735">
    <property type="entry name" value="NAD(P)-binding Rossmann-fold domains"/>
    <property type="match status" value="1"/>
</dbReference>
<feature type="domain" description="Alcohol dehydrogenase-like C-terminal" evidence="6">
    <location>
        <begin position="144"/>
        <end position="259"/>
    </location>
</feature>
<evidence type="ECO:0000256" key="3">
    <source>
        <dbReference type="ARBA" id="ARBA00022723"/>
    </source>
</evidence>
<evidence type="ECO:0000259" key="6">
    <source>
        <dbReference type="Pfam" id="PF00107"/>
    </source>
</evidence>
<comment type="similarity">
    <text evidence="2">Belongs to the zinc-containing alcohol dehydrogenase family.</text>
</comment>
<dbReference type="EMBL" id="UINC01000285">
    <property type="protein sequence ID" value="SUZ52620.1"/>
    <property type="molecule type" value="Genomic_DNA"/>
</dbReference>
<sequence length="299" mass="31274">MTIGVTACGVCHSDLHVVDGDFPSPLPMVLGHEVTGVHERLGPVMLYAPWGCRSCAQCAEGLEQICPDATEAGLFADGGYAERMWIPDERYLSPLDGLDPFTAAPLACGGLTAYRAVGHGLSVLRDRAAGRGEPPRALVIGAGGLGQYAIRYLRLLTDAEVVVVDSSPAKQAIAIELGAQAACGANDDPGTADLVLDFLGADSTMALAAASVRRRGLVAVVGLFGGRIPFGLGAVPHEARFLSSFWGSRSQMDELLDLARNEPTILHAVEVAGLSKAQAAHDRLRAGDVQGRLVLDPTQ</sequence>
<protein>
    <recommendedName>
        <fullName evidence="9">Enoyl reductase (ER) domain-containing protein</fullName>
    </recommendedName>
</protein>
<keyword evidence="5" id="KW-0560">Oxidoreductase</keyword>
<dbReference type="InterPro" id="IPR011032">
    <property type="entry name" value="GroES-like_sf"/>
</dbReference>
<name>A0A381NDF7_9ZZZZ</name>
<evidence type="ECO:0000259" key="7">
    <source>
        <dbReference type="Pfam" id="PF08240"/>
    </source>
</evidence>
<dbReference type="Gene3D" id="3.40.50.720">
    <property type="entry name" value="NAD(P)-binding Rossmann-like Domain"/>
    <property type="match status" value="1"/>
</dbReference>
<dbReference type="GO" id="GO:0005737">
    <property type="term" value="C:cytoplasm"/>
    <property type="evidence" value="ECO:0007669"/>
    <property type="project" value="TreeGrafter"/>
</dbReference>
<dbReference type="Pfam" id="PF08240">
    <property type="entry name" value="ADH_N"/>
    <property type="match status" value="1"/>
</dbReference>
<feature type="domain" description="Alcohol dehydrogenase-like N-terminal" evidence="7">
    <location>
        <begin position="2"/>
        <end position="90"/>
    </location>
</feature>
<proteinExistence type="inferred from homology"/>
<comment type="cofactor">
    <cofactor evidence="1">
        <name>Zn(2+)</name>
        <dbReference type="ChEBI" id="CHEBI:29105"/>
    </cofactor>
</comment>
<gene>
    <name evidence="8" type="ORF">METZ01_LOCUS5474</name>
</gene>
<dbReference type="Pfam" id="PF00107">
    <property type="entry name" value="ADH_zinc_N"/>
    <property type="match status" value="1"/>
</dbReference>
<dbReference type="AlphaFoldDB" id="A0A381NDF7"/>
<evidence type="ECO:0000313" key="8">
    <source>
        <dbReference type="EMBL" id="SUZ52620.1"/>
    </source>
</evidence>
<dbReference type="PANTHER" id="PTHR42940:SF8">
    <property type="entry name" value="VACUOLAR PROTEIN SORTING-ASSOCIATED PROTEIN 11"/>
    <property type="match status" value="1"/>
</dbReference>
<keyword evidence="4" id="KW-0862">Zinc</keyword>
<dbReference type="SUPFAM" id="SSF50129">
    <property type="entry name" value="GroES-like"/>
    <property type="match status" value="1"/>
</dbReference>
<organism evidence="8">
    <name type="scientific">marine metagenome</name>
    <dbReference type="NCBI Taxonomy" id="408172"/>
    <lineage>
        <taxon>unclassified sequences</taxon>
        <taxon>metagenomes</taxon>
        <taxon>ecological metagenomes</taxon>
    </lineage>
</organism>
<evidence type="ECO:0000256" key="5">
    <source>
        <dbReference type="ARBA" id="ARBA00023002"/>
    </source>
</evidence>
<dbReference type="GO" id="GO:0004022">
    <property type="term" value="F:alcohol dehydrogenase (NAD+) activity"/>
    <property type="evidence" value="ECO:0007669"/>
    <property type="project" value="TreeGrafter"/>
</dbReference>
<dbReference type="PANTHER" id="PTHR42940">
    <property type="entry name" value="ALCOHOL DEHYDROGENASE 1-RELATED"/>
    <property type="match status" value="1"/>
</dbReference>
<dbReference type="Gene3D" id="3.90.180.10">
    <property type="entry name" value="Medium-chain alcohol dehydrogenases, catalytic domain"/>
    <property type="match status" value="1"/>
</dbReference>
<evidence type="ECO:0000256" key="1">
    <source>
        <dbReference type="ARBA" id="ARBA00001947"/>
    </source>
</evidence>
<dbReference type="GO" id="GO:0046872">
    <property type="term" value="F:metal ion binding"/>
    <property type="evidence" value="ECO:0007669"/>
    <property type="project" value="UniProtKB-KW"/>
</dbReference>
<evidence type="ECO:0000256" key="4">
    <source>
        <dbReference type="ARBA" id="ARBA00022833"/>
    </source>
</evidence>
<dbReference type="InterPro" id="IPR013154">
    <property type="entry name" value="ADH-like_N"/>
</dbReference>
<accession>A0A381NDF7</accession>
<evidence type="ECO:0000256" key="2">
    <source>
        <dbReference type="ARBA" id="ARBA00008072"/>
    </source>
</evidence>
<evidence type="ECO:0008006" key="9">
    <source>
        <dbReference type="Google" id="ProtNLM"/>
    </source>
</evidence>
<dbReference type="InterPro" id="IPR036291">
    <property type="entry name" value="NAD(P)-bd_dom_sf"/>
</dbReference>
<reference evidence="8" key="1">
    <citation type="submission" date="2018-05" db="EMBL/GenBank/DDBJ databases">
        <authorList>
            <person name="Lanie J.A."/>
            <person name="Ng W.-L."/>
            <person name="Kazmierczak K.M."/>
            <person name="Andrzejewski T.M."/>
            <person name="Davidsen T.M."/>
            <person name="Wayne K.J."/>
            <person name="Tettelin H."/>
            <person name="Glass J.I."/>
            <person name="Rusch D."/>
            <person name="Podicherti R."/>
            <person name="Tsui H.-C.T."/>
            <person name="Winkler M.E."/>
        </authorList>
    </citation>
    <scope>NUCLEOTIDE SEQUENCE</scope>
</reference>
<keyword evidence="3" id="KW-0479">Metal-binding</keyword>